<name>A0AAV2CTF6_9ROSI</name>
<gene>
    <name evidence="2" type="ORF">LTRI10_LOCUS6710</name>
</gene>
<reference evidence="2 3" key="1">
    <citation type="submission" date="2024-04" db="EMBL/GenBank/DDBJ databases">
        <authorList>
            <person name="Fracassetti M."/>
        </authorList>
    </citation>
    <scope>NUCLEOTIDE SEQUENCE [LARGE SCALE GENOMIC DNA]</scope>
</reference>
<feature type="region of interest" description="Disordered" evidence="1">
    <location>
        <begin position="91"/>
        <end position="110"/>
    </location>
</feature>
<dbReference type="SUPFAM" id="SSF81383">
    <property type="entry name" value="F-box domain"/>
    <property type="match status" value="1"/>
</dbReference>
<keyword evidence="3" id="KW-1185">Reference proteome</keyword>
<dbReference type="InterPro" id="IPR036047">
    <property type="entry name" value="F-box-like_dom_sf"/>
</dbReference>
<protein>
    <recommendedName>
        <fullName evidence="4">F-box domain-containing protein</fullName>
    </recommendedName>
</protein>
<evidence type="ECO:0000313" key="2">
    <source>
        <dbReference type="EMBL" id="CAL1359207.1"/>
    </source>
</evidence>
<dbReference type="EMBL" id="OZ034814">
    <property type="protein sequence ID" value="CAL1359207.1"/>
    <property type="molecule type" value="Genomic_DNA"/>
</dbReference>
<accession>A0AAV2CTF6</accession>
<dbReference type="Proteomes" id="UP001497516">
    <property type="component" value="Chromosome 10"/>
</dbReference>
<evidence type="ECO:0008006" key="4">
    <source>
        <dbReference type="Google" id="ProtNLM"/>
    </source>
</evidence>
<sequence length="110" mass="12625">MEGDPYFGKLPAELLGKIAAVLPLDKAARTSVLSRRWRSQWRSELPNTHFAGNSTTKFVPGGNPVSYFDTVGEFLSWVDQVIRRRERFPLRRPGQPFRSAGRTFRSTRWS</sequence>
<evidence type="ECO:0000313" key="3">
    <source>
        <dbReference type="Proteomes" id="UP001497516"/>
    </source>
</evidence>
<evidence type="ECO:0000256" key="1">
    <source>
        <dbReference type="SAM" id="MobiDB-lite"/>
    </source>
</evidence>
<dbReference type="AlphaFoldDB" id="A0AAV2CTF6"/>
<dbReference type="PANTHER" id="PTHR31639:SF256">
    <property type="entry name" value="OS07G0242900 PROTEIN"/>
    <property type="match status" value="1"/>
</dbReference>
<dbReference type="PANTHER" id="PTHR31639">
    <property type="entry name" value="F-BOX PROTEIN-LIKE"/>
    <property type="match status" value="1"/>
</dbReference>
<proteinExistence type="predicted"/>
<organism evidence="2 3">
    <name type="scientific">Linum trigynum</name>
    <dbReference type="NCBI Taxonomy" id="586398"/>
    <lineage>
        <taxon>Eukaryota</taxon>
        <taxon>Viridiplantae</taxon>
        <taxon>Streptophyta</taxon>
        <taxon>Embryophyta</taxon>
        <taxon>Tracheophyta</taxon>
        <taxon>Spermatophyta</taxon>
        <taxon>Magnoliopsida</taxon>
        <taxon>eudicotyledons</taxon>
        <taxon>Gunneridae</taxon>
        <taxon>Pentapetalae</taxon>
        <taxon>rosids</taxon>
        <taxon>fabids</taxon>
        <taxon>Malpighiales</taxon>
        <taxon>Linaceae</taxon>
        <taxon>Linum</taxon>
    </lineage>
</organism>